<dbReference type="InterPro" id="IPR002155">
    <property type="entry name" value="Thiolase"/>
</dbReference>
<comment type="caution">
    <text evidence="16">The sequence shown here is derived from an EMBL/GenBank/DDBJ whole genome shotgun (WGS) entry which is preliminary data.</text>
</comment>
<dbReference type="GO" id="GO:0033812">
    <property type="term" value="F:3-oxoadipyl-CoA thiolase activity"/>
    <property type="evidence" value="ECO:0007669"/>
    <property type="project" value="UniProtKB-EC"/>
</dbReference>
<evidence type="ECO:0000256" key="5">
    <source>
        <dbReference type="ARBA" id="ARBA00012233"/>
    </source>
</evidence>
<dbReference type="Pfam" id="PF02803">
    <property type="entry name" value="Thiolase_C"/>
    <property type="match status" value="1"/>
</dbReference>
<dbReference type="PATRIC" id="fig|1120927.3.peg.1973"/>
<evidence type="ECO:0000256" key="12">
    <source>
        <dbReference type="PIRSR" id="PIRSR000429-1"/>
    </source>
</evidence>
<dbReference type="GO" id="GO:0010124">
    <property type="term" value="P:phenylacetate catabolic process"/>
    <property type="evidence" value="ECO:0007669"/>
    <property type="project" value="TreeGrafter"/>
</dbReference>
<comment type="similarity">
    <text evidence="4 13">Belongs to the thiolase-like superfamily. Thiolase family.</text>
</comment>
<keyword evidence="17" id="KW-1185">Reference proteome</keyword>
<feature type="domain" description="Thiolase N-terminal" evidence="14">
    <location>
        <begin position="4"/>
        <end position="269"/>
    </location>
</feature>
<dbReference type="EC" id="2.3.1.16" evidence="9"/>
<evidence type="ECO:0000256" key="8">
    <source>
        <dbReference type="ARBA" id="ARBA00023315"/>
    </source>
</evidence>
<feature type="domain" description="Thiolase C-terminal" evidence="15">
    <location>
        <begin position="277"/>
        <end position="400"/>
    </location>
</feature>
<proteinExistence type="inferred from homology"/>
<dbReference type="Pfam" id="PF00108">
    <property type="entry name" value="Thiolase_N"/>
    <property type="match status" value="1"/>
</dbReference>
<feature type="active site" description="Proton acceptor" evidence="12">
    <location>
        <position position="388"/>
    </location>
</feature>
<evidence type="ECO:0000313" key="17">
    <source>
        <dbReference type="Proteomes" id="UP000016201"/>
    </source>
</evidence>
<feature type="active site" description="Proton acceptor" evidence="12">
    <location>
        <position position="358"/>
    </location>
</feature>
<evidence type="ECO:0000256" key="1">
    <source>
        <dbReference type="ARBA" id="ARBA00003720"/>
    </source>
</evidence>
<dbReference type="PIRSF" id="PIRSF000429">
    <property type="entry name" value="Ac-CoA_Ac_transf"/>
    <property type="match status" value="1"/>
</dbReference>
<evidence type="ECO:0000259" key="14">
    <source>
        <dbReference type="Pfam" id="PF00108"/>
    </source>
</evidence>
<dbReference type="OrthoDB" id="9764638at2"/>
<dbReference type="InterPro" id="IPR020616">
    <property type="entry name" value="Thiolase_N"/>
</dbReference>
<dbReference type="eggNOG" id="COG0183">
    <property type="taxonomic scope" value="Bacteria"/>
</dbReference>
<keyword evidence="8 13" id="KW-0012">Acyltransferase</keyword>
<dbReference type="EC" id="2.3.1.174" evidence="5"/>
<evidence type="ECO:0000256" key="2">
    <source>
        <dbReference type="ARBA" id="ARBA00005071"/>
    </source>
</evidence>
<dbReference type="PANTHER" id="PTHR43853:SF2">
    <property type="entry name" value="3-OXOADIPYL-COA_3-OXO-5,6-DEHYDROSUBERYL-COA THIOLASE"/>
    <property type="match status" value="1"/>
</dbReference>
<dbReference type="InterPro" id="IPR050215">
    <property type="entry name" value="Thiolase-like_sf_Thiolase"/>
</dbReference>
<dbReference type="GO" id="GO:0019619">
    <property type="term" value="P:3,4-dihydroxybenzoate catabolic process"/>
    <property type="evidence" value="ECO:0007669"/>
    <property type="project" value="InterPro"/>
</dbReference>
<dbReference type="GO" id="GO:0006635">
    <property type="term" value="P:fatty acid beta-oxidation"/>
    <property type="evidence" value="ECO:0007669"/>
    <property type="project" value="TreeGrafter"/>
</dbReference>
<evidence type="ECO:0000256" key="6">
    <source>
        <dbReference type="ARBA" id="ARBA00016181"/>
    </source>
</evidence>
<evidence type="ECO:0000256" key="4">
    <source>
        <dbReference type="ARBA" id="ARBA00010982"/>
    </source>
</evidence>
<sequence>MEQVYILDGIRTPIGRYAGGLSGIRADDLAALPIQYLKNQHPHLPWNELDEVILGCANQAGEDNRNVARMASLLAGLPDSVPAITVNRLCASGLDAVGLAARAIKSGEVQFVLAGGVESMSRAPFVQSKATTAFSRTPEIFDTTIGWRFINPKFKANFGVDSMPETAEHVAEKYQISRDDQDLFAYRSQQKTTVAQQNGILAEEILPVTIQDRKKNSITIDTDEHPRADTTFETLAALKAPFRKEGGSVTAGNASGVNDGAACVLLGSQEFASNHGLKPLAKVVAIAQAGVEAKYMGIGPVPAVQKVLKQTGLTLDQMDVIELNEAFAAQSLAVMRELGLQDDDQRVNPNGGAIALGHPLGMSGTRLVITAMKELKRRNGKYALCTMCVGVGQGVALIIENVD</sequence>
<evidence type="ECO:0000256" key="11">
    <source>
        <dbReference type="ARBA" id="ARBA00048527"/>
    </source>
</evidence>
<dbReference type="NCBIfam" id="NF006551">
    <property type="entry name" value="PRK09050.1"/>
    <property type="match status" value="1"/>
</dbReference>
<gene>
    <name evidence="16" type="ORF">I593_02037</name>
</gene>
<dbReference type="PROSITE" id="PS00737">
    <property type="entry name" value="THIOLASE_2"/>
    <property type="match status" value="1"/>
</dbReference>
<evidence type="ECO:0000256" key="13">
    <source>
        <dbReference type="RuleBase" id="RU003557"/>
    </source>
</evidence>
<dbReference type="InterPro" id="IPR016039">
    <property type="entry name" value="Thiolase-like"/>
</dbReference>
<evidence type="ECO:0000259" key="15">
    <source>
        <dbReference type="Pfam" id="PF02803"/>
    </source>
</evidence>
<dbReference type="PROSITE" id="PS00099">
    <property type="entry name" value="THIOLASE_3"/>
    <property type="match status" value="1"/>
</dbReference>
<evidence type="ECO:0000313" key="16">
    <source>
        <dbReference type="EMBL" id="EOR07150.1"/>
    </source>
</evidence>
<keyword evidence="7 13" id="KW-0808">Transferase</keyword>
<dbReference type="InterPro" id="IPR020615">
    <property type="entry name" value="Thiolase_acyl_enz_int_AS"/>
</dbReference>
<dbReference type="PROSITE" id="PS00098">
    <property type="entry name" value="THIOLASE_1"/>
    <property type="match status" value="1"/>
</dbReference>
<evidence type="ECO:0000256" key="7">
    <source>
        <dbReference type="ARBA" id="ARBA00022679"/>
    </source>
</evidence>
<dbReference type="RefSeq" id="WP_016167090.1">
    <property type="nucleotide sequence ID" value="NZ_JHZG01000001.1"/>
</dbReference>
<dbReference type="InterPro" id="IPR020617">
    <property type="entry name" value="Thiolase_C"/>
</dbReference>
<dbReference type="PANTHER" id="PTHR43853">
    <property type="entry name" value="3-KETOACYL-COA THIOLASE, PEROXISOMAL"/>
    <property type="match status" value="1"/>
</dbReference>
<evidence type="ECO:0000256" key="9">
    <source>
        <dbReference type="ARBA" id="ARBA00024073"/>
    </source>
</evidence>
<protein>
    <recommendedName>
        <fullName evidence="6">Beta-ketoadipyl-CoA thiolase</fullName>
        <ecNumber evidence="9">2.3.1.16</ecNumber>
        <ecNumber evidence="5">2.3.1.174</ecNumber>
    </recommendedName>
    <alternativeName>
        <fullName evidence="10">3-oxoadipyl-CoA thiolase</fullName>
    </alternativeName>
</protein>
<comment type="catalytic activity">
    <reaction evidence="11">
        <text>succinyl-CoA + acetyl-CoA = 3-oxoadipyl-CoA + CoA</text>
        <dbReference type="Rhea" id="RHEA:19481"/>
        <dbReference type="ChEBI" id="CHEBI:57287"/>
        <dbReference type="ChEBI" id="CHEBI:57288"/>
        <dbReference type="ChEBI" id="CHEBI:57292"/>
        <dbReference type="ChEBI" id="CHEBI:57348"/>
        <dbReference type="EC" id="2.3.1.174"/>
    </reaction>
</comment>
<dbReference type="InterPro" id="IPR020613">
    <property type="entry name" value="Thiolase_CS"/>
</dbReference>
<organism evidence="16 17">
    <name type="scientific">Acinetobacter tandoii DSM 14970 = CIP 107469</name>
    <dbReference type="NCBI Taxonomy" id="1120927"/>
    <lineage>
        <taxon>Bacteria</taxon>
        <taxon>Pseudomonadati</taxon>
        <taxon>Pseudomonadota</taxon>
        <taxon>Gammaproteobacteria</taxon>
        <taxon>Moraxellales</taxon>
        <taxon>Moraxellaceae</taxon>
        <taxon>Acinetobacter</taxon>
    </lineage>
</organism>
<evidence type="ECO:0000256" key="3">
    <source>
        <dbReference type="ARBA" id="ARBA00005189"/>
    </source>
</evidence>
<accession>R9AYP0</accession>
<dbReference type="InterPro" id="IPR020610">
    <property type="entry name" value="Thiolase_AS"/>
</dbReference>
<dbReference type="SUPFAM" id="SSF53901">
    <property type="entry name" value="Thiolase-like"/>
    <property type="match status" value="2"/>
</dbReference>
<dbReference type="Proteomes" id="UP000016201">
    <property type="component" value="Unassembled WGS sequence"/>
</dbReference>
<reference evidence="16 17" key="1">
    <citation type="submission" date="2013-03" db="EMBL/GenBank/DDBJ databases">
        <title>The Genome Sequence of Acinetobacter tandoii CIP 107469.</title>
        <authorList>
            <consortium name="The Broad Institute Genome Sequencing Platform"/>
            <consortium name="The Broad Institute Genome Sequencing Center for Infectious Disease"/>
            <person name="Cerqueira G."/>
            <person name="Feldgarden M."/>
            <person name="Courvalin P."/>
            <person name="Perichon B."/>
            <person name="Grillot-Courvalin C."/>
            <person name="Clermont D."/>
            <person name="Rocha E."/>
            <person name="Yoon E.-J."/>
            <person name="Nemec A."/>
            <person name="Walker B."/>
            <person name="Young S.K."/>
            <person name="Zeng Q."/>
            <person name="Gargeya S."/>
            <person name="Fitzgerald M."/>
            <person name="Haas B."/>
            <person name="Abouelleil A."/>
            <person name="Alvarado L."/>
            <person name="Arachchi H.M."/>
            <person name="Berlin A.M."/>
            <person name="Chapman S.B."/>
            <person name="Dewar J."/>
            <person name="Goldberg J."/>
            <person name="Griggs A."/>
            <person name="Gujja S."/>
            <person name="Hansen M."/>
            <person name="Howarth C."/>
            <person name="Imamovic A."/>
            <person name="Larimer J."/>
            <person name="McCowan C."/>
            <person name="Murphy C."/>
            <person name="Neiman D."/>
            <person name="Pearson M."/>
            <person name="Priest M."/>
            <person name="Roberts A."/>
            <person name="Saif S."/>
            <person name="Shea T."/>
            <person name="Sisk P."/>
            <person name="Sykes S."/>
            <person name="Wortman J."/>
            <person name="Nusbaum C."/>
            <person name="Birren B."/>
        </authorList>
    </citation>
    <scope>NUCLEOTIDE SEQUENCE [LARGE SCALE GENOMIC DNA]</scope>
    <source>
        <strain evidence="16 17">CIP 107469</strain>
    </source>
</reference>
<dbReference type="NCBIfam" id="TIGR01930">
    <property type="entry name" value="AcCoA-C-Actrans"/>
    <property type="match status" value="1"/>
</dbReference>
<comment type="pathway">
    <text evidence="2">Aromatic compound metabolism; beta-ketoadipate pathway; acetyl-CoA and succinyl-CoA from 3-oxoadipate: step 2/2.</text>
</comment>
<dbReference type="NCBIfam" id="TIGR02430">
    <property type="entry name" value="pcaF"/>
    <property type="match status" value="1"/>
</dbReference>
<name>R9AYP0_9GAMM</name>
<dbReference type="AlphaFoldDB" id="R9AYP0"/>
<comment type="function">
    <text evidence="1">Catalyzes thiolytic cleavage of beta-ketoadipyl-CoA to succinyl-CoA and acetyl-CoA.</text>
</comment>
<dbReference type="FunFam" id="3.40.47.10:FF:000010">
    <property type="entry name" value="Acetyl-CoA acetyltransferase (Thiolase)"/>
    <property type="match status" value="1"/>
</dbReference>
<dbReference type="GO" id="GO:0005737">
    <property type="term" value="C:cytoplasm"/>
    <property type="evidence" value="ECO:0007669"/>
    <property type="project" value="UniProtKB-ARBA"/>
</dbReference>
<feature type="active site" description="Acyl-thioester intermediate" evidence="12">
    <location>
        <position position="90"/>
    </location>
</feature>
<dbReference type="CDD" id="cd00751">
    <property type="entry name" value="thiolase"/>
    <property type="match status" value="1"/>
</dbReference>
<comment type="pathway">
    <text evidence="3">Lipid metabolism.</text>
</comment>
<dbReference type="InterPro" id="IPR012793">
    <property type="entry name" value="PcaF"/>
</dbReference>
<evidence type="ECO:0000256" key="10">
    <source>
        <dbReference type="ARBA" id="ARBA00041222"/>
    </source>
</evidence>
<dbReference type="Gene3D" id="3.40.47.10">
    <property type="match status" value="1"/>
</dbReference>
<dbReference type="EMBL" id="AQFM01000037">
    <property type="protein sequence ID" value="EOR07150.1"/>
    <property type="molecule type" value="Genomic_DNA"/>
</dbReference>